<comment type="caution">
    <text evidence="10">The sequence shown here is derived from an EMBL/GenBank/DDBJ whole genome shotgun (WGS) entry which is preliminary data.</text>
</comment>
<dbReference type="EMBL" id="JABSNW010000002">
    <property type="protein sequence ID" value="KAL2889777.1"/>
    <property type="molecule type" value="Genomic_DNA"/>
</dbReference>
<dbReference type="SMART" id="SM01312">
    <property type="entry name" value="RTC4"/>
    <property type="match status" value="1"/>
</dbReference>
<sequence length="595" mass="67661">MRTRTTNASGLNRPTQLQQMLPIKQVKRKKSPLEQVSDFSDSDPERPPESASEDDGNALEKPDFKRQRGSSSSKHPQRSADIRPTQFTNSKSETKTSGEYPSNIRTRPLITSKASLKYRADGIRATHKKACGTLEKQKLGREPIIKHLEDTGKLLIPQDIPPEPDVPKTKRQITASPKLDLFEIDIPPAPKFSSTQFTGKLLARTTTSDMKRPTGEKHTLSNAYKNTYSKNTIKQSMSQKPTRILPPHRRDRKNEAPRRCSSPNPQPNLAELLPAGFLDTEFLPLPAVSEEVKNWRRERRAEKIAKESPNKVRFGKIGDIDIDELVREAAGEKDAGNEMVKCSTCNQMILSSRLKAFSEGKPLSVRRMIDFCELHTRQDAEDAWAKQKLPKIEWDGLALRVRSFKDTLADIVTGKRKSEFRNRLSENIKAHQKLNIATERPPLGYYGIRGMYCVQEVIYSILGKMIQKQALTDKVVSSRGWMFFTESVLVPEALIRLIMEDKGVDEIEALECLKSTTWIGDALSQEVQDVVEPLHHVQEGEVSYFSHDSEEDDEDEEGEEDEEAEEEEERLRAIQERARITHDFDRDFADSDNEP</sequence>
<evidence type="ECO:0000256" key="6">
    <source>
        <dbReference type="ARBA" id="ARBA00022490"/>
    </source>
</evidence>
<evidence type="ECO:0000313" key="10">
    <source>
        <dbReference type="EMBL" id="KAL2889777.1"/>
    </source>
</evidence>
<evidence type="ECO:0000256" key="8">
    <source>
        <dbReference type="SAM" id="MobiDB-lite"/>
    </source>
</evidence>
<accession>A0ABR4MNB2</accession>
<dbReference type="RefSeq" id="XP_070860957.1">
    <property type="nucleotide sequence ID" value="XM_071006625.1"/>
</dbReference>
<dbReference type="GeneID" id="98115952"/>
<dbReference type="InterPro" id="IPR028094">
    <property type="entry name" value="RTC4_C"/>
</dbReference>
<keyword evidence="7" id="KW-0539">Nucleus</keyword>
<feature type="compositionally biased region" description="Polar residues" evidence="8">
    <location>
        <begin position="85"/>
        <end position="105"/>
    </location>
</feature>
<evidence type="ECO:0000256" key="7">
    <source>
        <dbReference type="ARBA" id="ARBA00023242"/>
    </source>
</evidence>
<feature type="compositionally biased region" description="Polar residues" evidence="8">
    <location>
        <begin position="228"/>
        <end position="241"/>
    </location>
</feature>
<evidence type="ECO:0000256" key="3">
    <source>
        <dbReference type="ARBA" id="ARBA00004496"/>
    </source>
</evidence>
<reference evidence="10 11" key="1">
    <citation type="submission" date="2020-05" db="EMBL/GenBank/DDBJ databases">
        <title>Ceratocystis lukuohia genome.</title>
        <authorList>
            <person name="Harrington T.C."/>
            <person name="Kim K."/>
            <person name="Mayers C.G."/>
        </authorList>
    </citation>
    <scope>NUCLEOTIDE SEQUENCE [LARGE SCALE GENOMIC DNA]</scope>
    <source>
        <strain evidence="10 11">C4212</strain>
    </source>
</reference>
<dbReference type="PANTHER" id="PTHR41391:SF1">
    <property type="entry name" value="RESTRICTION OF TELOMERE CAPPING PROTEIN 4"/>
    <property type="match status" value="1"/>
</dbReference>
<comment type="subcellular location">
    <subcellularLocation>
        <location evidence="3">Cytoplasm</location>
    </subcellularLocation>
    <subcellularLocation>
        <location evidence="2">Nucleus</location>
    </subcellularLocation>
</comment>
<organism evidence="10 11">
    <name type="scientific">Ceratocystis lukuohia</name>
    <dbReference type="NCBI Taxonomy" id="2019550"/>
    <lineage>
        <taxon>Eukaryota</taxon>
        <taxon>Fungi</taxon>
        <taxon>Dikarya</taxon>
        <taxon>Ascomycota</taxon>
        <taxon>Pezizomycotina</taxon>
        <taxon>Sordariomycetes</taxon>
        <taxon>Hypocreomycetidae</taxon>
        <taxon>Microascales</taxon>
        <taxon>Ceratocystidaceae</taxon>
        <taxon>Ceratocystis</taxon>
    </lineage>
</organism>
<dbReference type="InterPro" id="IPR039024">
    <property type="entry name" value="RTC4"/>
</dbReference>
<comment type="function">
    <text evidence="1">May be involved in a process influencing telomere capping.</text>
</comment>
<name>A0ABR4MNB2_9PEZI</name>
<evidence type="ECO:0000256" key="1">
    <source>
        <dbReference type="ARBA" id="ARBA00002738"/>
    </source>
</evidence>
<feature type="compositionally biased region" description="Acidic residues" evidence="8">
    <location>
        <begin position="549"/>
        <end position="568"/>
    </location>
</feature>
<dbReference type="Proteomes" id="UP001610728">
    <property type="component" value="Unassembled WGS sequence"/>
</dbReference>
<evidence type="ECO:0000256" key="2">
    <source>
        <dbReference type="ARBA" id="ARBA00004123"/>
    </source>
</evidence>
<feature type="region of interest" description="Disordered" evidence="8">
    <location>
        <begin position="541"/>
        <end position="571"/>
    </location>
</feature>
<gene>
    <name evidence="10" type="ORF">HOO65_020319</name>
</gene>
<keyword evidence="6" id="KW-0963">Cytoplasm</keyword>
<dbReference type="Pfam" id="PF14474">
    <property type="entry name" value="RTC4"/>
    <property type="match status" value="1"/>
</dbReference>
<feature type="compositionally biased region" description="Polar residues" evidence="8">
    <location>
        <begin position="1"/>
        <end position="19"/>
    </location>
</feature>
<feature type="region of interest" description="Disordered" evidence="8">
    <location>
        <begin position="228"/>
        <end position="268"/>
    </location>
</feature>
<evidence type="ECO:0000256" key="5">
    <source>
        <dbReference type="ARBA" id="ARBA00015162"/>
    </source>
</evidence>
<comment type="similarity">
    <text evidence="4">Belongs to the RTC4 family.</text>
</comment>
<proteinExistence type="inferred from homology"/>
<evidence type="ECO:0000256" key="4">
    <source>
        <dbReference type="ARBA" id="ARBA00009461"/>
    </source>
</evidence>
<keyword evidence="11" id="KW-1185">Reference proteome</keyword>
<evidence type="ECO:0000259" key="9">
    <source>
        <dbReference type="SMART" id="SM01312"/>
    </source>
</evidence>
<evidence type="ECO:0000313" key="11">
    <source>
        <dbReference type="Proteomes" id="UP001610728"/>
    </source>
</evidence>
<feature type="domain" description="Restriction of telomere capping protein 4 C-terminal" evidence="9">
    <location>
        <begin position="411"/>
        <end position="526"/>
    </location>
</feature>
<dbReference type="PANTHER" id="PTHR41391">
    <property type="entry name" value="RESTRICTION OF TELOMERE CAPPING PROTEIN 4"/>
    <property type="match status" value="1"/>
</dbReference>
<protein>
    <recommendedName>
        <fullName evidence="5">Restriction of telomere capping protein 4</fullName>
    </recommendedName>
</protein>
<feature type="region of interest" description="Disordered" evidence="8">
    <location>
        <begin position="1"/>
        <end position="108"/>
    </location>
</feature>